<evidence type="ECO:0000256" key="4">
    <source>
        <dbReference type="ARBA" id="ARBA00022475"/>
    </source>
</evidence>
<dbReference type="InterPro" id="IPR011867">
    <property type="entry name" value="ModB_ABC"/>
</dbReference>
<evidence type="ECO:0000256" key="9">
    <source>
        <dbReference type="RuleBase" id="RU363032"/>
    </source>
</evidence>
<keyword evidence="5" id="KW-0500">Molybdenum</keyword>
<feature type="transmembrane region" description="Helical" evidence="9">
    <location>
        <begin position="235"/>
        <end position="253"/>
    </location>
</feature>
<keyword evidence="7 9" id="KW-1133">Transmembrane helix</keyword>
<evidence type="ECO:0000256" key="3">
    <source>
        <dbReference type="ARBA" id="ARBA00022448"/>
    </source>
</evidence>
<dbReference type="InterPro" id="IPR035906">
    <property type="entry name" value="MetI-like_sf"/>
</dbReference>
<evidence type="ECO:0000259" key="11">
    <source>
        <dbReference type="PROSITE" id="PS50928"/>
    </source>
</evidence>
<evidence type="ECO:0000256" key="10">
    <source>
        <dbReference type="SAM" id="MobiDB-lite"/>
    </source>
</evidence>
<dbReference type="FunFam" id="1.10.3720.10:FF:000050">
    <property type="entry name" value="Molybdenum transport system permease"/>
    <property type="match status" value="1"/>
</dbReference>
<evidence type="ECO:0000256" key="6">
    <source>
        <dbReference type="ARBA" id="ARBA00022692"/>
    </source>
</evidence>
<feature type="transmembrane region" description="Helical" evidence="9">
    <location>
        <begin position="185"/>
        <end position="206"/>
    </location>
</feature>
<evidence type="ECO:0000256" key="7">
    <source>
        <dbReference type="ARBA" id="ARBA00022989"/>
    </source>
</evidence>
<dbReference type="PANTHER" id="PTHR30183:SF3">
    <property type="entry name" value="MOLYBDENUM TRANSPORT SYSTEM PERMEASE PROTEIN MODB"/>
    <property type="match status" value="1"/>
</dbReference>
<evidence type="ECO:0000313" key="12">
    <source>
        <dbReference type="EMBL" id="NIY66929.1"/>
    </source>
</evidence>
<evidence type="ECO:0000313" key="13">
    <source>
        <dbReference type="Proteomes" id="UP000536624"/>
    </source>
</evidence>
<dbReference type="NCBIfam" id="TIGR02141">
    <property type="entry name" value="modB_ABC"/>
    <property type="match status" value="1"/>
</dbReference>
<comment type="caution">
    <text evidence="12">The sequence shown here is derived from an EMBL/GenBank/DDBJ whole genome shotgun (WGS) entry which is preliminary data.</text>
</comment>
<feature type="transmembrane region" description="Helical" evidence="9">
    <location>
        <begin position="289"/>
        <end position="309"/>
    </location>
</feature>
<comment type="subcellular location">
    <subcellularLocation>
        <location evidence="1 9">Cell membrane</location>
        <topology evidence="1 9">Multi-pass membrane protein</topology>
    </subcellularLocation>
</comment>
<dbReference type="Gene3D" id="1.10.3720.10">
    <property type="entry name" value="MetI-like"/>
    <property type="match status" value="1"/>
</dbReference>
<feature type="domain" description="ABC transmembrane type-1" evidence="11">
    <location>
        <begin position="106"/>
        <end position="307"/>
    </location>
</feature>
<proteinExistence type="inferred from homology"/>
<dbReference type="GO" id="GO:0005886">
    <property type="term" value="C:plasma membrane"/>
    <property type="evidence" value="ECO:0007669"/>
    <property type="project" value="UniProtKB-SubCell"/>
</dbReference>
<accession>A0A7X5X5C4</accession>
<keyword evidence="3 9" id="KW-0813">Transport</keyword>
<feature type="transmembrane region" description="Helical" evidence="9">
    <location>
        <begin position="144"/>
        <end position="165"/>
    </location>
</feature>
<dbReference type="PROSITE" id="PS50928">
    <property type="entry name" value="ABC_TM1"/>
    <property type="match status" value="1"/>
</dbReference>
<dbReference type="EMBL" id="JAALLH010000001">
    <property type="protein sequence ID" value="NIY66929.1"/>
    <property type="molecule type" value="Genomic_DNA"/>
</dbReference>
<dbReference type="NCBIfam" id="TIGR01581">
    <property type="entry name" value="Mo_ABC_porter"/>
    <property type="match status" value="1"/>
</dbReference>
<evidence type="ECO:0000256" key="8">
    <source>
        <dbReference type="ARBA" id="ARBA00023136"/>
    </source>
</evidence>
<dbReference type="GO" id="GO:0015098">
    <property type="term" value="F:molybdate ion transmembrane transporter activity"/>
    <property type="evidence" value="ECO:0007669"/>
    <property type="project" value="InterPro"/>
</dbReference>
<gene>
    <name evidence="12" type="ORF">SMALB_4961</name>
</gene>
<dbReference type="PANTHER" id="PTHR30183">
    <property type="entry name" value="MOLYBDENUM TRANSPORT SYSTEM PERMEASE PROTEIN MODB"/>
    <property type="match status" value="1"/>
</dbReference>
<protein>
    <submittedName>
        <fullName evidence="12">Molybdate ABC transporter inner membrane subunit</fullName>
    </submittedName>
</protein>
<dbReference type="InterPro" id="IPR000515">
    <property type="entry name" value="MetI-like"/>
</dbReference>
<reference evidence="12 13" key="1">
    <citation type="submission" date="2020-02" db="EMBL/GenBank/DDBJ databases">
        <title>Streptomyces malaysiensis DSM14702 (JHCC583434, PFL_A843) Genome sequencing and assembly.</title>
        <authorList>
            <person name="Samborskyy M."/>
        </authorList>
    </citation>
    <scope>NUCLEOTIDE SEQUENCE [LARGE SCALE GENOMIC DNA]</scope>
    <source>
        <strain evidence="12 13">DSM 14702</strain>
    </source>
</reference>
<evidence type="ECO:0000256" key="1">
    <source>
        <dbReference type="ARBA" id="ARBA00004651"/>
    </source>
</evidence>
<feature type="region of interest" description="Disordered" evidence="10">
    <location>
        <begin position="1"/>
        <end position="56"/>
    </location>
</feature>
<keyword evidence="4" id="KW-1003">Cell membrane</keyword>
<keyword evidence="6 9" id="KW-0812">Transmembrane</keyword>
<dbReference type="AlphaFoldDB" id="A0A7X5X5C4"/>
<keyword evidence="8 9" id="KW-0472">Membrane</keyword>
<sequence length="317" mass="32726">MTEPKAGAEPKAGPERKAGTEPRAGAQPRAGAGLTAGTEPTEVLGGGGTRPRLGTPRLRTGTPLPLLLPALVGLVFLVLPLLALLVRAPWRSLPDQLTSVAVWQALRLSLITATAATAVALVLGVPLAWLLARARFPGRRLVRALVTLPLVLPPVVGGVALLLALGRNGIVGRWLDSAFGVTLPFTTAGVVVAEAFVAMPFLVISVEGTLRAADPRYEEAATTLGASRFTAFRRVTLPMVAPGVAAGAVLAWARALGEFGATITFAGNFPGRTQTMPLSVYLALQSDPAAAIALSLVLLAVSIAVLAGLRDRWMAAS</sequence>
<dbReference type="CDD" id="cd06261">
    <property type="entry name" value="TM_PBP2"/>
    <property type="match status" value="1"/>
</dbReference>
<name>A0A7X5X5C4_STRMQ</name>
<feature type="transmembrane region" description="Helical" evidence="9">
    <location>
        <begin position="110"/>
        <end position="132"/>
    </location>
</feature>
<dbReference type="Proteomes" id="UP000536624">
    <property type="component" value="Unassembled WGS sequence"/>
</dbReference>
<dbReference type="Pfam" id="PF00528">
    <property type="entry name" value="BPD_transp_1"/>
    <property type="match status" value="1"/>
</dbReference>
<dbReference type="InterPro" id="IPR006469">
    <property type="entry name" value="NifC_ABC_porter"/>
</dbReference>
<comment type="similarity">
    <text evidence="2">Belongs to the binding-protein-dependent transport system permease family. CysTW subfamily.</text>
</comment>
<evidence type="ECO:0000256" key="2">
    <source>
        <dbReference type="ARBA" id="ARBA00007069"/>
    </source>
</evidence>
<dbReference type="SUPFAM" id="SSF161098">
    <property type="entry name" value="MetI-like"/>
    <property type="match status" value="1"/>
</dbReference>
<evidence type="ECO:0000256" key="5">
    <source>
        <dbReference type="ARBA" id="ARBA00022505"/>
    </source>
</evidence>
<feature type="compositionally biased region" description="Basic and acidic residues" evidence="10">
    <location>
        <begin position="1"/>
        <end position="20"/>
    </location>
</feature>
<feature type="transmembrane region" description="Helical" evidence="9">
    <location>
        <begin position="66"/>
        <end position="90"/>
    </location>
</feature>
<feature type="compositionally biased region" description="Low complexity" evidence="10">
    <location>
        <begin position="22"/>
        <end position="33"/>
    </location>
</feature>
<organism evidence="12 13">
    <name type="scientific">Streptomyces malaysiensis</name>
    <dbReference type="NCBI Taxonomy" id="92644"/>
    <lineage>
        <taxon>Bacteria</taxon>
        <taxon>Bacillati</taxon>
        <taxon>Actinomycetota</taxon>
        <taxon>Actinomycetes</taxon>
        <taxon>Kitasatosporales</taxon>
        <taxon>Streptomycetaceae</taxon>
        <taxon>Streptomyces</taxon>
        <taxon>Streptomyces violaceusniger group</taxon>
    </lineage>
</organism>